<dbReference type="Gene3D" id="1.10.8.60">
    <property type="match status" value="1"/>
</dbReference>
<name>A0A931CRS2_9BACT</name>
<dbReference type="AlphaFoldDB" id="A0A931CRS2"/>
<dbReference type="PROSITE" id="PS00675">
    <property type="entry name" value="SIGMA54_INTERACT_1"/>
    <property type="match status" value="1"/>
</dbReference>
<dbReference type="PROSITE" id="PS50045">
    <property type="entry name" value="SIGMA54_INTERACT_4"/>
    <property type="match status" value="1"/>
</dbReference>
<gene>
    <name evidence="8" type="ORF">H0S81_08585</name>
</gene>
<keyword evidence="2" id="KW-0067">ATP-binding</keyword>
<feature type="domain" description="Response regulatory" evidence="7">
    <location>
        <begin position="2"/>
        <end position="116"/>
    </location>
</feature>
<protein>
    <submittedName>
        <fullName evidence="8">Sigma-54-dependent Fis family transcriptional regulator</fullName>
    </submittedName>
</protein>
<evidence type="ECO:0000256" key="1">
    <source>
        <dbReference type="ARBA" id="ARBA00022741"/>
    </source>
</evidence>
<evidence type="ECO:0000256" key="4">
    <source>
        <dbReference type="ARBA" id="ARBA00023163"/>
    </source>
</evidence>
<keyword evidence="3" id="KW-0805">Transcription regulation</keyword>
<proteinExistence type="predicted"/>
<dbReference type="Pfam" id="PF00072">
    <property type="entry name" value="Response_reg"/>
    <property type="match status" value="1"/>
</dbReference>
<dbReference type="InterPro" id="IPR027417">
    <property type="entry name" value="P-loop_NTPase"/>
</dbReference>
<feature type="modified residue" description="4-aspartylphosphate" evidence="5">
    <location>
        <position position="51"/>
    </location>
</feature>
<dbReference type="InterPro" id="IPR025662">
    <property type="entry name" value="Sigma_54_int_dom_ATP-bd_1"/>
</dbReference>
<dbReference type="InterPro" id="IPR009057">
    <property type="entry name" value="Homeodomain-like_sf"/>
</dbReference>
<reference evidence="8" key="1">
    <citation type="submission" date="2020-07" db="EMBL/GenBank/DDBJ databases">
        <title>Severe corrosion of carbon steel in oil field produced water can be linked to methanogenic archaea containing a special type of NiFe hydrogenase.</title>
        <authorList>
            <person name="Lahme S."/>
            <person name="Mand J."/>
            <person name="Longwell J."/>
            <person name="Smith R."/>
            <person name="Enning D."/>
        </authorList>
    </citation>
    <scope>NUCLEOTIDE SEQUENCE</scope>
    <source>
        <strain evidence="8">MIC098Bin6</strain>
    </source>
</reference>
<dbReference type="Gene3D" id="3.40.50.2300">
    <property type="match status" value="1"/>
</dbReference>
<dbReference type="GO" id="GO:0006355">
    <property type="term" value="P:regulation of DNA-templated transcription"/>
    <property type="evidence" value="ECO:0007669"/>
    <property type="project" value="InterPro"/>
</dbReference>
<dbReference type="InterPro" id="IPR011006">
    <property type="entry name" value="CheY-like_superfamily"/>
</dbReference>
<dbReference type="InterPro" id="IPR002078">
    <property type="entry name" value="Sigma_54_int"/>
</dbReference>
<evidence type="ECO:0000256" key="5">
    <source>
        <dbReference type="PROSITE-ProRule" id="PRU00169"/>
    </source>
</evidence>
<dbReference type="SMART" id="SM00382">
    <property type="entry name" value="AAA"/>
    <property type="match status" value="1"/>
</dbReference>
<dbReference type="InterPro" id="IPR058031">
    <property type="entry name" value="AAA_lid_NorR"/>
</dbReference>
<evidence type="ECO:0000313" key="9">
    <source>
        <dbReference type="Proteomes" id="UP000706172"/>
    </source>
</evidence>
<dbReference type="Pfam" id="PF02954">
    <property type="entry name" value="HTH_8"/>
    <property type="match status" value="1"/>
</dbReference>
<accession>A0A931CRS2</accession>
<dbReference type="CDD" id="cd00009">
    <property type="entry name" value="AAA"/>
    <property type="match status" value="1"/>
</dbReference>
<keyword evidence="5" id="KW-0597">Phosphoprotein</keyword>
<evidence type="ECO:0000259" key="7">
    <source>
        <dbReference type="PROSITE" id="PS50110"/>
    </source>
</evidence>
<dbReference type="FunFam" id="3.40.50.300:FF:000006">
    <property type="entry name" value="DNA-binding transcriptional regulator NtrC"/>
    <property type="match status" value="1"/>
</dbReference>
<dbReference type="PRINTS" id="PR01590">
    <property type="entry name" value="HTHFIS"/>
</dbReference>
<evidence type="ECO:0000256" key="3">
    <source>
        <dbReference type="ARBA" id="ARBA00023015"/>
    </source>
</evidence>
<dbReference type="InterPro" id="IPR002197">
    <property type="entry name" value="HTH_Fis"/>
</dbReference>
<feature type="domain" description="Sigma-54 factor interaction" evidence="6">
    <location>
        <begin position="140"/>
        <end position="369"/>
    </location>
</feature>
<dbReference type="SUPFAM" id="SSF52172">
    <property type="entry name" value="CheY-like"/>
    <property type="match status" value="1"/>
</dbReference>
<evidence type="ECO:0000256" key="2">
    <source>
        <dbReference type="ARBA" id="ARBA00022840"/>
    </source>
</evidence>
<organism evidence="8 9">
    <name type="scientific">Desulfotignum balticum</name>
    <dbReference type="NCBI Taxonomy" id="115781"/>
    <lineage>
        <taxon>Bacteria</taxon>
        <taxon>Pseudomonadati</taxon>
        <taxon>Thermodesulfobacteriota</taxon>
        <taxon>Desulfobacteria</taxon>
        <taxon>Desulfobacterales</taxon>
        <taxon>Desulfobacteraceae</taxon>
        <taxon>Desulfotignum</taxon>
    </lineage>
</organism>
<evidence type="ECO:0000313" key="8">
    <source>
        <dbReference type="EMBL" id="MBG0779967.1"/>
    </source>
</evidence>
<dbReference type="SUPFAM" id="SSF46689">
    <property type="entry name" value="Homeodomain-like"/>
    <property type="match status" value="1"/>
</dbReference>
<dbReference type="GO" id="GO:0005524">
    <property type="term" value="F:ATP binding"/>
    <property type="evidence" value="ECO:0007669"/>
    <property type="project" value="UniProtKB-KW"/>
</dbReference>
<dbReference type="EMBL" id="JACCQK010000517">
    <property type="protein sequence ID" value="MBG0779967.1"/>
    <property type="molecule type" value="Genomic_DNA"/>
</dbReference>
<keyword evidence="1" id="KW-0547">Nucleotide-binding</keyword>
<dbReference type="Pfam" id="PF00158">
    <property type="entry name" value="Sigma54_activat"/>
    <property type="match status" value="1"/>
</dbReference>
<evidence type="ECO:0000259" key="6">
    <source>
        <dbReference type="PROSITE" id="PS50045"/>
    </source>
</evidence>
<dbReference type="InterPro" id="IPR001789">
    <property type="entry name" value="Sig_transdc_resp-reg_receiver"/>
</dbReference>
<dbReference type="InterPro" id="IPR003593">
    <property type="entry name" value="AAA+_ATPase"/>
</dbReference>
<dbReference type="PANTHER" id="PTHR32071">
    <property type="entry name" value="TRANSCRIPTIONAL REGULATORY PROTEIN"/>
    <property type="match status" value="1"/>
</dbReference>
<dbReference type="Pfam" id="PF25601">
    <property type="entry name" value="AAA_lid_14"/>
    <property type="match status" value="1"/>
</dbReference>
<dbReference type="PROSITE" id="PS50110">
    <property type="entry name" value="RESPONSE_REGULATORY"/>
    <property type="match status" value="1"/>
</dbReference>
<sequence length="458" mass="51480">MRLLIVEDEPEMLLFLKRFFQRKGYTVTAVASGEEAWTAVSETEYDLVISDLVLEKMSGMELLKKTRAIDKDLPFIIITGAGTIESAVAAIKIGAFHYVTKPFQRRELEITVQRALEFGMLNRRISKLAEKTDMENNLFIIGKTRQMNKIVSIIEKIADSDTPVLIQGETGTGKTMFARHIHALSRRGEGPFVTIDCGAIMPGLLESELFGHVKGAFTGAIRAKRGLLEEACGGTVFLDEIGELPPPTQVKLLRAIQEKEIRPVGGNQIIHIDVRFISATNRDLKQEVKTGGFREDLFYRLSLIPLYLPPLRERREDLLQFVAQFVREFNQRHNKQVTQLSPAVLQTIMNLPWKGNIRELKNVIERAVLLSDGPVIDSECLGAGGMDPQILAPDIRKDCDEPGEPLLLKKTVEEAEKTAIRRALRLAEGNRSKAALFLGIGRRTLYDKLAHYQIEKDH</sequence>
<dbReference type="Proteomes" id="UP000706172">
    <property type="component" value="Unassembled WGS sequence"/>
</dbReference>
<dbReference type="GO" id="GO:0000160">
    <property type="term" value="P:phosphorelay signal transduction system"/>
    <property type="evidence" value="ECO:0007669"/>
    <property type="project" value="InterPro"/>
</dbReference>
<dbReference type="GO" id="GO:0043565">
    <property type="term" value="F:sequence-specific DNA binding"/>
    <property type="evidence" value="ECO:0007669"/>
    <property type="project" value="InterPro"/>
</dbReference>
<dbReference type="SMART" id="SM00448">
    <property type="entry name" value="REC"/>
    <property type="match status" value="1"/>
</dbReference>
<dbReference type="Gene3D" id="3.40.50.300">
    <property type="entry name" value="P-loop containing nucleotide triphosphate hydrolases"/>
    <property type="match status" value="1"/>
</dbReference>
<keyword evidence="4" id="KW-0804">Transcription</keyword>
<dbReference type="SUPFAM" id="SSF52540">
    <property type="entry name" value="P-loop containing nucleoside triphosphate hydrolases"/>
    <property type="match status" value="1"/>
</dbReference>
<comment type="caution">
    <text evidence="8">The sequence shown here is derived from an EMBL/GenBank/DDBJ whole genome shotgun (WGS) entry which is preliminary data.</text>
</comment>
<dbReference type="Gene3D" id="1.10.10.60">
    <property type="entry name" value="Homeodomain-like"/>
    <property type="match status" value="1"/>
</dbReference>